<feature type="compositionally biased region" description="Low complexity" evidence="1">
    <location>
        <begin position="61"/>
        <end position="73"/>
    </location>
</feature>
<evidence type="ECO:0000313" key="4">
    <source>
        <dbReference type="Proteomes" id="UP001385951"/>
    </source>
</evidence>
<reference evidence="3 4" key="1">
    <citation type="submission" date="2022-09" db="EMBL/GenBank/DDBJ databases">
        <authorList>
            <person name="Palmer J.M."/>
        </authorList>
    </citation>
    <scope>NUCLEOTIDE SEQUENCE [LARGE SCALE GENOMIC DNA]</scope>
    <source>
        <strain evidence="3 4">DSM 7382</strain>
    </source>
</reference>
<accession>A0AAW0FXT3</accession>
<keyword evidence="2" id="KW-0732">Signal</keyword>
<evidence type="ECO:0000256" key="1">
    <source>
        <dbReference type="SAM" id="MobiDB-lite"/>
    </source>
</evidence>
<dbReference type="EMBL" id="JASBNA010000017">
    <property type="protein sequence ID" value="KAK7686318.1"/>
    <property type="molecule type" value="Genomic_DNA"/>
</dbReference>
<feature type="chain" id="PRO_5043990404" evidence="2">
    <location>
        <begin position="20"/>
        <end position="130"/>
    </location>
</feature>
<feature type="compositionally biased region" description="Low complexity" evidence="1">
    <location>
        <begin position="81"/>
        <end position="90"/>
    </location>
</feature>
<gene>
    <name evidence="3" type="ORF">QCA50_010542</name>
</gene>
<comment type="caution">
    <text evidence="3">The sequence shown here is derived from an EMBL/GenBank/DDBJ whole genome shotgun (WGS) entry which is preliminary data.</text>
</comment>
<dbReference type="AlphaFoldDB" id="A0AAW0FXT3"/>
<proteinExistence type="predicted"/>
<feature type="compositionally biased region" description="Acidic residues" evidence="1">
    <location>
        <begin position="91"/>
        <end position="104"/>
    </location>
</feature>
<feature type="region of interest" description="Disordered" evidence="1">
    <location>
        <begin position="61"/>
        <end position="115"/>
    </location>
</feature>
<protein>
    <submittedName>
        <fullName evidence="3">Uncharacterized protein</fullName>
    </submittedName>
</protein>
<keyword evidence="4" id="KW-1185">Reference proteome</keyword>
<evidence type="ECO:0000256" key="2">
    <source>
        <dbReference type="SAM" id="SignalP"/>
    </source>
</evidence>
<name>A0AAW0FXT3_9APHY</name>
<organism evidence="3 4">
    <name type="scientific">Cerrena zonata</name>
    <dbReference type="NCBI Taxonomy" id="2478898"/>
    <lineage>
        <taxon>Eukaryota</taxon>
        <taxon>Fungi</taxon>
        <taxon>Dikarya</taxon>
        <taxon>Basidiomycota</taxon>
        <taxon>Agaricomycotina</taxon>
        <taxon>Agaricomycetes</taxon>
        <taxon>Polyporales</taxon>
        <taxon>Cerrenaceae</taxon>
        <taxon>Cerrena</taxon>
    </lineage>
</organism>
<evidence type="ECO:0000313" key="3">
    <source>
        <dbReference type="EMBL" id="KAK7686318.1"/>
    </source>
</evidence>
<sequence length="130" mass="14122">MKFFTVATTLFAAFVAVYSYDASDPNSNPFFGDDVSSDTFASNYPGYPTFAGFGTLTMTATTSTSTATPTPTYTFPPYPPGSNLNNPNNVDETDETDDNTDESSDSNGDGYIDYEPYGTRSVKRWMGLLD</sequence>
<dbReference type="Proteomes" id="UP001385951">
    <property type="component" value="Unassembled WGS sequence"/>
</dbReference>
<feature type="signal peptide" evidence="2">
    <location>
        <begin position="1"/>
        <end position="19"/>
    </location>
</feature>